<evidence type="ECO:0000313" key="3">
    <source>
        <dbReference type="WBParaSite" id="PSAMB.scaffold2300size24055.g17235.t1"/>
    </source>
</evidence>
<protein>
    <submittedName>
        <fullName evidence="3">TAR DNA-binding protein 43 N-terminal domain-containing protein</fullName>
    </submittedName>
</protein>
<dbReference type="InterPro" id="IPR041105">
    <property type="entry name" value="TDP-43_N"/>
</dbReference>
<reference evidence="3" key="1">
    <citation type="submission" date="2022-11" db="UniProtKB">
        <authorList>
            <consortium name="WormBaseParasite"/>
        </authorList>
    </citation>
    <scope>IDENTIFICATION</scope>
</reference>
<sequence>MSESVAPASRKSLKVNVESVEIPVEKDGSILLSTLQSAFPGAHGLYFFDGSSKHAVKYDGKDAKIIAPEDGWNERAYYTSLAHSRQAWQPYGSYENASKQFERSVNAVQRMLGGFGR</sequence>
<dbReference type="CDD" id="cd19609">
    <property type="entry name" value="NTD_TDP-43"/>
    <property type="match status" value="1"/>
</dbReference>
<dbReference type="WBParaSite" id="PSAMB.scaffold2300size24055.g17235.t1">
    <property type="protein sequence ID" value="PSAMB.scaffold2300size24055.g17235.t1"/>
    <property type="gene ID" value="PSAMB.scaffold2300size24055.g17235"/>
</dbReference>
<dbReference type="Proteomes" id="UP000887566">
    <property type="component" value="Unplaced"/>
</dbReference>
<dbReference type="Pfam" id="PF18694">
    <property type="entry name" value="TDP-43_N"/>
    <property type="match status" value="1"/>
</dbReference>
<keyword evidence="2" id="KW-1185">Reference proteome</keyword>
<evidence type="ECO:0000259" key="1">
    <source>
        <dbReference type="Pfam" id="PF18694"/>
    </source>
</evidence>
<evidence type="ECO:0000313" key="2">
    <source>
        <dbReference type="Proteomes" id="UP000887566"/>
    </source>
</evidence>
<name>A0A914VQG8_9BILA</name>
<feature type="domain" description="TAR DNA-binding protein 43 N-terminal" evidence="1">
    <location>
        <begin position="16"/>
        <end position="79"/>
    </location>
</feature>
<proteinExistence type="predicted"/>
<dbReference type="AlphaFoldDB" id="A0A914VQG8"/>
<organism evidence="2 3">
    <name type="scientific">Plectus sambesii</name>
    <dbReference type="NCBI Taxonomy" id="2011161"/>
    <lineage>
        <taxon>Eukaryota</taxon>
        <taxon>Metazoa</taxon>
        <taxon>Ecdysozoa</taxon>
        <taxon>Nematoda</taxon>
        <taxon>Chromadorea</taxon>
        <taxon>Plectida</taxon>
        <taxon>Plectina</taxon>
        <taxon>Plectoidea</taxon>
        <taxon>Plectidae</taxon>
        <taxon>Plectus</taxon>
    </lineage>
</organism>
<accession>A0A914VQG8</accession>